<organism evidence="10 11">
    <name type="scientific">Bdellovibrio bacteriovorus</name>
    <dbReference type="NCBI Taxonomy" id="959"/>
    <lineage>
        <taxon>Bacteria</taxon>
        <taxon>Pseudomonadati</taxon>
        <taxon>Bdellovibrionota</taxon>
        <taxon>Bdellovibrionia</taxon>
        <taxon>Bdellovibrionales</taxon>
        <taxon>Pseudobdellovibrionaceae</taxon>
        <taxon>Bdellovibrio</taxon>
    </lineage>
</organism>
<evidence type="ECO:0000256" key="2">
    <source>
        <dbReference type="ARBA" id="ARBA00022598"/>
    </source>
</evidence>
<dbReference type="InterPro" id="IPR027417">
    <property type="entry name" value="P-loop_NTPase"/>
</dbReference>
<feature type="binding site" evidence="8">
    <location>
        <begin position="12"/>
        <end position="18"/>
    </location>
    <ligand>
        <name>GTP</name>
        <dbReference type="ChEBI" id="CHEBI:37565"/>
    </ligand>
</feature>
<dbReference type="Gene3D" id="3.90.170.10">
    <property type="entry name" value="Adenylosuccinate Synthetase, subunit A, domain 3"/>
    <property type="match status" value="1"/>
</dbReference>
<keyword evidence="6 8" id="KW-0460">Magnesium</keyword>
<feature type="binding site" description="in other chain" evidence="8">
    <location>
        <position position="130"/>
    </location>
    <ligand>
        <name>IMP</name>
        <dbReference type="ChEBI" id="CHEBI:58053"/>
        <note>ligand shared between dimeric partners</note>
    </ligand>
</feature>
<comment type="catalytic activity">
    <reaction evidence="8 9">
        <text>IMP + L-aspartate + GTP = N(6)-(1,2-dicarboxyethyl)-AMP + GDP + phosphate + 2 H(+)</text>
        <dbReference type="Rhea" id="RHEA:15753"/>
        <dbReference type="ChEBI" id="CHEBI:15378"/>
        <dbReference type="ChEBI" id="CHEBI:29991"/>
        <dbReference type="ChEBI" id="CHEBI:37565"/>
        <dbReference type="ChEBI" id="CHEBI:43474"/>
        <dbReference type="ChEBI" id="CHEBI:57567"/>
        <dbReference type="ChEBI" id="CHEBI:58053"/>
        <dbReference type="ChEBI" id="CHEBI:58189"/>
        <dbReference type="EC" id="6.3.4.4"/>
    </reaction>
</comment>
<feature type="binding site" evidence="8">
    <location>
        <position position="144"/>
    </location>
    <ligand>
        <name>IMP</name>
        <dbReference type="ChEBI" id="CHEBI:58053"/>
        <note>ligand shared between dimeric partners</note>
    </ligand>
</feature>
<keyword evidence="4 8" id="KW-0547">Nucleotide-binding</keyword>
<feature type="binding site" evidence="8">
    <location>
        <position position="307"/>
    </location>
    <ligand>
        <name>GTP</name>
        <dbReference type="ChEBI" id="CHEBI:37565"/>
    </ligand>
</feature>
<dbReference type="Gene3D" id="3.40.440.10">
    <property type="entry name" value="Adenylosuccinate Synthetase, subunit A, domain 1"/>
    <property type="match status" value="1"/>
</dbReference>
<comment type="pathway">
    <text evidence="8 9">Purine metabolism; AMP biosynthesis via de novo pathway; AMP from IMP: step 1/2.</text>
</comment>
<keyword evidence="7 8" id="KW-0342">GTP-binding</keyword>
<dbReference type="InterPro" id="IPR018220">
    <property type="entry name" value="Adenylosuccin_syn_GTP-bd"/>
</dbReference>
<feature type="binding site" description="in other chain" evidence="8">
    <location>
        <begin position="38"/>
        <end position="41"/>
    </location>
    <ligand>
        <name>IMP</name>
        <dbReference type="ChEBI" id="CHEBI:58053"/>
        <note>ligand shared between dimeric partners</note>
    </ligand>
</feature>
<feature type="binding site" evidence="8">
    <location>
        <position position="40"/>
    </location>
    <ligand>
        <name>Mg(2+)</name>
        <dbReference type="ChEBI" id="CHEBI:18420"/>
    </ligand>
</feature>
<proteinExistence type="inferred from homology"/>
<evidence type="ECO:0000256" key="1">
    <source>
        <dbReference type="ARBA" id="ARBA00011738"/>
    </source>
</evidence>
<dbReference type="GO" id="GO:0005737">
    <property type="term" value="C:cytoplasm"/>
    <property type="evidence" value="ECO:0007669"/>
    <property type="project" value="UniProtKB-SubCell"/>
</dbReference>
<feature type="binding site" evidence="8">
    <location>
        <begin position="40"/>
        <end position="42"/>
    </location>
    <ligand>
        <name>GTP</name>
        <dbReference type="ChEBI" id="CHEBI:37565"/>
    </ligand>
</feature>
<comment type="similarity">
    <text evidence="8 9">Belongs to the adenylosuccinate synthetase family.</text>
</comment>
<evidence type="ECO:0000256" key="4">
    <source>
        <dbReference type="ARBA" id="ARBA00022741"/>
    </source>
</evidence>
<keyword evidence="8" id="KW-0963">Cytoplasm</keyword>
<feature type="binding site" evidence="8">
    <location>
        <begin position="333"/>
        <end position="335"/>
    </location>
    <ligand>
        <name>GTP</name>
        <dbReference type="ChEBI" id="CHEBI:37565"/>
    </ligand>
</feature>
<evidence type="ECO:0000256" key="7">
    <source>
        <dbReference type="ARBA" id="ARBA00023134"/>
    </source>
</evidence>
<gene>
    <name evidence="8" type="primary">purA</name>
    <name evidence="10" type="ORF">AZI85_14705</name>
</gene>
<dbReference type="NCBIfam" id="TIGR00184">
    <property type="entry name" value="purA"/>
    <property type="match status" value="1"/>
</dbReference>
<evidence type="ECO:0000256" key="9">
    <source>
        <dbReference type="RuleBase" id="RU000520"/>
    </source>
</evidence>
<dbReference type="RefSeq" id="WP_063242872.1">
    <property type="nucleotide sequence ID" value="NZ_CP168967.1"/>
</dbReference>
<feature type="binding site" description="in other chain" evidence="8">
    <location>
        <begin position="13"/>
        <end position="16"/>
    </location>
    <ligand>
        <name>IMP</name>
        <dbReference type="ChEBI" id="CHEBI:58053"/>
        <note>ligand shared between dimeric partners</note>
    </ligand>
</feature>
<dbReference type="Gene3D" id="1.10.300.10">
    <property type="entry name" value="Adenylosuccinate Synthetase, subunit A, domain 2"/>
    <property type="match status" value="1"/>
</dbReference>
<comment type="function">
    <text evidence="8">Plays an important role in the de novo pathway of purine nucleotide biosynthesis. Catalyzes the first committed step in the biosynthesis of AMP from IMP.</text>
</comment>
<feature type="binding site" description="in other chain" evidence="8">
    <location>
        <position position="226"/>
    </location>
    <ligand>
        <name>IMP</name>
        <dbReference type="ChEBI" id="CHEBI:58053"/>
        <note>ligand shared between dimeric partners</note>
    </ligand>
</feature>
<dbReference type="AlphaFoldDB" id="A0A150WU29"/>
<comment type="subunit">
    <text evidence="1 8">Homodimer.</text>
</comment>
<comment type="cofactor">
    <cofactor evidence="8">
        <name>Mg(2+)</name>
        <dbReference type="ChEBI" id="CHEBI:18420"/>
    </cofactor>
    <text evidence="8">Binds 1 Mg(2+) ion per subunit.</text>
</comment>
<evidence type="ECO:0000256" key="3">
    <source>
        <dbReference type="ARBA" id="ARBA00022723"/>
    </source>
</evidence>
<dbReference type="HAMAP" id="MF_00011">
    <property type="entry name" value="Adenylosucc_synth"/>
    <property type="match status" value="1"/>
</dbReference>
<reference evidence="10 11" key="1">
    <citation type="submission" date="2016-03" db="EMBL/GenBank/DDBJ databases">
        <authorList>
            <person name="Ploux O."/>
        </authorList>
    </citation>
    <scope>NUCLEOTIDE SEQUENCE [LARGE SCALE GENOMIC DNA]</scope>
    <source>
        <strain evidence="10 11">BER2</strain>
    </source>
</reference>
<comment type="caution">
    <text evidence="10">The sequence shown here is derived from an EMBL/GenBank/DDBJ whole genome shotgun (WGS) entry which is preliminary data.</text>
</comment>
<dbReference type="FunFam" id="3.90.170.10:FF:000001">
    <property type="entry name" value="Adenylosuccinate synthetase"/>
    <property type="match status" value="1"/>
</dbReference>
<dbReference type="GO" id="GO:0005525">
    <property type="term" value="F:GTP binding"/>
    <property type="evidence" value="ECO:0007669"/>
    <property type="project" value="UniProtKB-UniRule"/>
</dbReference>
<feature type="binding site" evidence="8">
    <location>
        <begin position="415"/>
        <end position="417"/>
    </location>
    <ligand>
        <name>GTP</name>
        <dbReference type="ChEBI" id="CHEBI:37565"/>
    </ligand>
</feature>
<evidence type="ECO:0000256" key="6">
    <source>
        <dbReference type="ARBA" id="ARBA00022842"/>
    </source>
</evidence>
<feature type="binding site" description="in other chain" evidence="8">
    <location>
        <position position="305"/>
    </location>
    <ligand>
        <name>IMP</name>
        <dbReference type="ChEBI" id="CHEBI:58053"/>
        <note>ligand shared between dimeric partners</note>
    </ligand>
</feature>
<feature type="binding site" description="in other chain" evidence="8">
    <location>
        <position position="241"/>
    </location>
    <ligand>
        <name>IMP</name>
        <dbReference type="ChEBI" id="CHEBI:58053"/>
        <note>ligand shared between dimeric partners</note>
    </ligand>
</feature>
<keyword evidence="5 8" id="KW-0658">Purine biosynthesis</keyword>
<dbReference type="CDD" id="cd03108">
    <property type="entry name" value="AdSS"/>
    <property type="match status" value="1"/>
</dbReference>
<name>A0A150WU29_BDEBC</name>
<feature type="active site" description="Proton donor" evidence="8">
    <location>
        <position position="41"/>
    </location>
</feature>
<evidence type="ECO:0000313" key="10">
    <source>
        <dbReference type="EMBL" id="KYG69953.1"/>
    </source>
</evidence>
<dbReference type="GO" id="GO:0004019">
    <property type="term" value="F:adenylosuccinate synthase activity"/>
    <property type="evidence" value="ECO:0007669"/>
    <property type="project" value="UniProtKB-UniRule"/>
</dbReference>
<dbReference type="OrthoDB" id="5288032at2"/>
<dbReference type="InterPro" id="IPR042109">
    <property type="entry name" value="Adenylosuccinate_synth_dom1"/>
</dbReference>
<sequence>MSGVVVVGAQWGDEGKGKLIDVFAEKADMVVRYQGGANAGHTLVVNGQKTVLHLVPSGILRPETTCVIAPGVVIDVFSIRDEINKLKATGYLQNPKQLLISDTATIILPYHKALDAAREAALSDSKIGTTGKGIGPAYEDRASRRAVLFGDIFDRESLKAKVELALREKNFMLENYYKAPTFKLEDIMADLEKVAEDLAPYRCKDSSLFINKNLKAGKRVLFEGAQGTMLDVMHGTYPFVTSSSTLASNACASAGISPMSIQKVIGVFKAYATRVGSGPFPTELNDEIGKKIQADGHEFGSTTGRARRCGWLDLVALKYAIRVNGITNLAMMKLDVLTGHDRIGVCTAYKLNGETITELPTSPYELEKVEPVIEWIPGWKEDLTKVKTLSDLPRPTTNYIDYLGSQLGTPIDVISVGPGREQTLWVKPLFNN</sequence>
<dbReference type="PROSITE" id="PS01266">
    <property type="entry name" value="ADENYLOSUCCIN_SYN_1"/>
    <property type="match status" value="1"/>
</dbReference>
<evidence type="ECO:0000313" key="11">
    <source>
        <dbReference type="Proteomes" id="UP000075391"/>
    </source>
</evidence>
<dbReference type="InterPro" id="IPR001114">
    <property type="entry name" value="Adenylosuccinate_synthetase"/>
</dbReference>
<dbReference type="UniPathway" id="UPA00075">
    <property type="reaction ID" value="UER00335"/>
</dbReference>
<dbReference type="GO" id="GO:0000287">
    <property type="term" value="F:magnesium ion binding"/>
    <property type="evidence" value="ECO:0007669"/>
    <property type="project" value="UniProtKB-UniRule"/>
</dbReference>
<dbReference type="GO" id="GO:0044208">
    <property type="term" value="P:'de novo' AMP biosynthetic process"/>
    <property type="evidence" value="ECO:0007669"/>
    <property type="project" value="UniProtKB-UniRule"/>
</dbReference>
<dbReference type="PANTHER" id="PTHR11846:SF0">
    <property type="entry name" value="ADENYLOSUCCINATE SYNTHETASE"/>
    <property type="match status" value="1"/>
</dbReference>
<dbReference type="PANTHER" id="PTHR11846">
    <property type="entry name" value="ADENYLOSUCCINATE SYNTHETASE"/>
    <property type="match status" value="1"/>
</dbReference>
<dbReference type="InterPro" id="IPR042110">
    <property type="entry name" value="Adenylosuccinate_synth_dom2"/>
</dbReference>
<dbReference type="NCBIfam" id="NF002223">
    <property type="entry name" value="PRK01117.1"/>
    <property type="match status" value="1"/>
</dbReference>
<dbReference type="Proteomes" id="UP000075391">
    <property type="component" value="Unassembled WGS sequence"/>
</dbReference>
<dbReference type="EC" id="6.3.4.4" evidence="8 9"/>
<dbReference type="EMBL" id="LUKF01000003">
    <property type="protein sequence ID" value="KYG69953.1"/>
    <property type="molecule type" value="Genomic_DNA"/>
</dbReference>
<protein>
    <recommendedName>
        <fullName evidence="8 9">Adenylosuccinate synthetase</fullName>
        <shortName evidence="8">AMPSase</shortName>
        <shortName evidence="8">AdSS</shortName>
        <ecNumber evidence="8 9">6.3.4.4</ecNumber>
    </recommendedName>
    <alternativeName>
        <fullName evidence="8">IMP--aspartate ligase</fullName>
    </alternativeName>
</protein>
<keyword evidence="2 8" id="KW-0436">Ligase</keyword>
<dbReference type="InterPro" id="IPR042111">
    <property type="entry name" value="Adenylosuccinate_synth_dom3"/>
</dbReference>
<dbReference type="SUPFAM" id="SSF52540">
    <property type="entry name" value="P-loop containing nucleoside triphosphate hydrolases"/>
    <property type="match status" value="1"/>
</dbReference>
<feature type="active site" description="Proton acceptor" evidence="8">
    <location>
        <position position="13"/>
    </location>
</feature>
<dbReference type="FunFam" id="1.10.300.10:FF:000001">
    <property type="entry name" value="Adenylosuccinate synthetase"/>
    <property type="match status" value="1"/>
</dbReference>
<feature type="binding site" evidence="8">
    <location>
        <begin position="301"/>
        <end position="307"/>
    </location>
    <ligand>
        <name>substrate</name>
    </ligand>
</feature>
<evidence type="ECO:0000256" key="8">
    <source>
        <dbReference type="HAMAP-Rule" id="MF_00011"/>
    </source>
</evidence>
<dbReference type="GO" id="GO:0046040">
    <property type="term" value="P:IMP metabolic process"/>
    <property type="evidence" value="ECO:0007669"/>
    <property type="project" value="TreeGrafter"/>
</dbReference>
<keyword evidence="3 8" id="KW-0479">Metal-binding</keyword>
<accession>A0A150WU29</accession>
<comment type="subcellular location">
    <subcellularLocation>
        <location evidence="8">Cytoplasm</location>
    </subcellularLocation>
</comment>
<feature type="binding site" evidence="8">
    <location>
        <position position="13"/>
    </location>
    <ligand>
        <name>Mg(2+)</name>
        <dbReference type="ChEBI" id="CHEBI:18420"/>
    </ligand>
</feature>
<evidence type="ECO:0000256" key="5">
    <source>
        <dbReference type="ARBA" id="ARBA00022755"/>
    </source>
</evidence>
<dbReference type="SMART" id="SM00788">
    <property type="entry name" value="Adenylsucc_synt"/>
    <property type="match status" value="1"/>
</dbReference>
<dbReference type="Pfam" id="PF00709">
    <property type="entry name" value="Adenylsucc_synt"/>
    <property type="match status" value="1"/>
</dbReference>